<gene>
    <name evidence="1" type="ORF">BD94_3469</name>
</gene>
<proteinExistence type="predicted"/>
<protein>
    <submittedName>
        <fullName evidence="1">Uncharacterized protein</fullName>
    </submittedName>
</protein>
<reference evidence="1" key="1">
    <citation type="journal article" date="2013" name="Lancet">
        <title>First case of E anophelis outbreak in an intensive-care unit.</title>
        <authorList>
            <person name="Teo J."/>
            <person name="Tan S.Y."/>
            <person name="Tay M."/>
            <person name="Ding Y."/>
            <person name="Kjelleberg S."/>
            <person name="Givskov M."/>
            <person name="Lin R.T."/>
            <person name="Yang L."/>
        </authorList>
    </citation>
    <scope>NUCLEOTIDE SEQUENCE [LARGE SCALE GENOMIC DNA]</scope>
    <source>
        <strain evidence="1">NUHP1</strain>
    </source>
</reference>
<dbReference type="KEGG" id="eao:BD94_3469"/>
<dbReference type="EMBL" id="CP007547">
    <property type="protein sequence ID" value="AIL47244.1"/>
    <property type="molecule type" value="Genomic_DNA"/>
</dbReference>
<dbReference type="Proteomes" id="UP000028933">
    <property type="component" value="Chromosome"/>
</dbReference>
<evidence type="ECO:0000313" key="1">
    <source>
        <dbReference type="EMBL" id="AIL47244.1"/>
    </source>
</evidence>
<dbReference type="HOGENOM" id="CLU_3327436_0_0_10"/>
<reference evidence="1" key="2">
    <citation type="journal article" date="2015" name="Genome Biol. Evol.">
        <title>Complete Genome Sequence and Transcriptomic Analysis of the Novel Pathogen Elizabethkingia anophelis in Response to Oxidative Stress.</title>
        <authorList>
            <person name="Li Y."/>
            <person name="Liu Y."/>
            <person name="Chew S.C."/>
            <person name="Tay M."/>
            <person name="Salido M.M."/>
            <person name="Teo J."/>
            <person name="Lauro F.M."/>
            <person name="Givskov M."/>
            <person name="Yang L."/>
        </authorList>
    </citation>
    <scope>NUCLEOTIDE SEQUENCE</scope>
    <source>
        <strain evidence="1">NUHP1</strain>
    </source>
</reference>
<sequence>MLWRSLICVKTGMSESKYSGGILSHSRNIFSVSLRIYS</sequence>
<organism evidence="1 2">
    <name type="scientific">Elizabethkingia anophelis NUHP1</name>
    <dbReference type="NCBI Taxonomy" id="1338011"/>
    <lineage>
        <taxon>Bacteria</taxon>
        <taxon>Pseudomonadati</taxon>
        <taxon>Bacteroidota</taxon>
        <taxon>Flavobacteriia</taxon>
        <taxon>Flavobacteriales</taxon>
        <taxon>Weeksellaceae</taxon>
        <taxon>Elizabethkingia</taxon>
    </lineage>
</organism>
<name>A0A077ELY9_9FLAO</name>
<evidence type="ECO:0000313" key="2">
    <source>
        <dbReference type="Proteomes" id="UP000028933"/>
    </source>
</evidence>
<accession>A0A077ELY9</accession>
<dbReference type="AlphaFoldDB" id="A0A077ELY9"/>